<dbReference type="Pfam" id="PF00109">
    <property type="entry name" value="ketoacyl-synt"/>
    <property type="match status" value="1"/>
</dbReference>
<dbReference type="InterPro" id="IPR016039">
    <property type="entry name" value="Thiolase-like"/>
</dbReference>
<dbReference type="PROSITE" id="PS50075">
    <property type="entry name" value="CARRIER"/>
    <property type="match status" value="3"/>
</dbReference>
<dbReference type="InterPro" id="IPR045851">
    <property type="entry name" value="AMP-bd_C_sf"/>
</dbReference>
<evidence type="ECO:0000313" key="9">
    <source>
        <dbReference type="Proteomes" id="UP000071561"/>
    </source>
</evidence>
<dbReference type="Gene3D" id="3.30.300.30">
    <property type="match status" value="2"/>
</dbReference>
<dbReference type="SUPFAM" id="SSF47336">
    <property type="entry name" value="ACP-like"/>
    <property type="match status" value="3"/>
</dbReference>
<dbReference type="InterPro" id="IPR020806">
    <property type="entry name" value="PKS_PP-bd"/>
</dbReference>
<dbReference type="InterPro" id="IPR006162">
    <property type="entry name" value="Ppantetheine_attach_site"/>
</dbReference>
<dbReference type="SUPFAM" id="SSF51735">
    <property type="entry name" value="NAD(P)-binding Rossmann-fold domains"/>
    <property type="match status" value="1"/>
</dbReference>
<dbReference type="Gene3D" id="3.40.47.10">
    <property type="match status" value="1"/>
</dbReference>
<dbReference type="Pfam" id="PF00668">
    <property type="entry name" value="Condensation"/>
    <property type="match status" value="2"/>
</dbReference>
<dbReference type="Pfam" id="PF08659">
    <property type="entry name" value="KR"/>
    <property type="match status" value="1"/>
</dbReference>
<dbReference type="CDD" id="cd19531">
    <property type="entry name" value="LCL_NRPS-like"/>
    <property type="match status" value="2"/>
</dbReference>
<dbReference type="SUPFAM" id="SSF52151">
    <property type="entry name" value="FabD/lysophospholipase-like"/>
    <property type="match status" value="1"/>
</dbReference>
<protein>
    <recommendedName>
        <fullName evidence="10">Amino acid adenylation domain-containing protein</fullName>
    </recommendedName>
</protein>
<dbReference type="InterPro" id="IPR023213">
    <property type="entry name" value="CAT-like_dom_sf"/>
</dbReference>
<dbReference type="Gene3D" id="3.40.50.980">
    <property type="match status" value="4"/>
</dbReference>
<dbReference type="FunFam" id="3.40.50.980:FF:000001">
    <property type="entry name" value="Non-ribosomal peptide synthetase"/>
    <property type="match status" value="2"/>
</dbReference>
<evidence type="ECO:0000259" key="7">
    <source>
        <dbReference type="PROSITE" id="PS52004"/>
    </source>
</evidence>
<dbReference type="InterPro" id="IPR018201">
    <property type="entry name" value="Ketoacyl_synth_AS"/>
</dbReference>
<dbReference type="SMART" id="SM00825">
    <property type="entry name" value="PKS_KS"/>
    <property type="match status" value="1"/>
</dbReference>
<dbReference type="InterPro" id="IPR036291">
    <property type="entry name" value="NAD(P)-bd_dom_sf"/>
</dbReference>
<reference evidence="8 9" key="1">
    <citation type="submission" date="2016-03" db="EMBL/GenBank/DDBJ databases">
        <title>Complete genome sequence of Pedobacter cryoconitis PAMC 27485.</title>
        <authorList>
            <person name="Lee J."/>
            <person name="Kim O.-S."/>
        </authorList>
    </citation>
    <scope>NUCLEOTIDE SEQUENCE [LARGE SCALE GENOMIC DNA]</scope>
    <source>
        <strain evidence="8 9">PAMC 27485</strain>
    </source>
</reference>
<evidence type="ECO:0008006" key="10">
    <source>
        <dbReference type="Google" id="ProtNLM"/>
    </source>
</evidence>
<evidence type="ECO:0000259" key="6">
    <source>
        <dbReference type="PROSITE" id="PS50075"/>
    </source>
</evidence>
<dbReference type="Gene3D" id="3.30.70.3290">
    <property type="match status" value="1"/>
</dbReference>
<comment type="cofactor">
    <cofactor evidence="1">
        <name>pantetheine 4'-phosphate</name>
        <dbReference type="ChEBI" id="CHEBI:47942"/>
    </cofactor>
</comment>
<dbReference type="PROSITE" id="PS00606">
    <property type="entry name" value="KS3_1"/>
    <property type="match status" value="1"/>
</dbReference>
<feature type="domain" description="Carrier" evidence="6">
    <location>
        <begin position="1398"/>
        <end position="1473"/>
    </location>
</feature>
<evidence type="ECO:0000256" key="4">
    <source>
        <dbReference type="ARBA" id="ARBA00022679"/>
    </source>
</evidence>
<keyword evidence="2" id="KW-0596">Phosphopantetheine</keyword>
<dbReference type="NCBIfam" id="TIGR01733">
    <property type="entry name" value="AA-adenyl-dom"/>
    <property type="match status" value="2"/>
</dbReference>
<dbReference type="Pfam" id="PF00550">
    <property type="entry name" value="PP-binding"/>
    <property type="match status" value="3"/>
</dbReference>
<dbReference type="Pfam" id="PF02801">
    <property type="entry name" value="Ketoacyl-synt_C"/>
    <property type="match status" value="1"/>
</dbReference>
<dbReference type="Pfam" id="PF00501">
    <property type="entry name" value="AMP-binding"/>
    <property type="match status" value="2"/>
</dbReference>
<dbReference type="InterPro" id="IPR001242">
    <property type="entry name" value="Condensation_dom"/>
</dbReference>
<sequence>MKDNNYTGFEIAVVGMSCRFPGASNVDEFWENLKGGVDSISRFSDDELRQYGISEEDLSDPNYVKAKGIIENANFFDASFFGLTPTEANTLDPQIRIFLQCAYHALEDAGYHFGKEKNNVGVFVGATPSIYWQADHLRKTGHQFSERFSSMLLTDKDFINSRVSYLMNLHGPSSSIYTACSTSLVTIDTALQSLLTGKCDIALAGGVSLSLPYKSGYTYNSAMMMSKDGSIFPFDSEATGTVWGDGAGVVILKRLEDALKEGDNIHAVIKGIATNNDGNRKVGFTAYSAKGQVEVIRNAHSMAEVTPGSISYIEGHGSATPLGDKIEIGALMEVFQGAGEDYSCALGSVKANLSNLNVASGMAGLIKVCLMLKHAQIPPSVNFKSPNSKLAESGNLFHVNEKLTPWENPEFPLRAGISSFGIGGTNVHMVVEKAPLNQKTFFDERNQLICLSAKTPSGLNRLSQNLSDFIAKKESELAIDSLAFTLQTGREHFQYRRFLVVEELEKLTQDLAKEYDSDMIRDSFPIIMVFSGIKNLHLNFAKDLYSHEVYFRDALDNCFQILNELTGKDFKSIIYSEDESVLLQDSQIIQGLYFSFQYALGTLLNSLEIKPDYMVGYGIGEYVAACFAGVFSLNDVLGILIERDRLLNSSAADLEVASPVLSDEIGAASKGNELKVSFDLSSKMEPVNEQFKEILSRYDLKKANTPMVSGHTGTWCEEFVYQPEYWVKHLSETISSIESLDTLTTSSPNAVFLNIGTGDHLNLYKQQLNDSKDHLKFIEVLKNDSLDLITHTFFLKAIGMLWSYGGIVDWNAYHYSNPKQKASLPTYPFEESSFSLQISKSKENPFNTTNFLRNDELSSWFYVPSWKRIPQIISTDNLEQKTQNLLIFGGEEFELIQNFLDPYFDTVIVVSNAEHFERINASQYELNYNDKDDLLKLFWHLRTEKIGVDAIFDFTDFHGEIAVDHKKLTRTVNLVQAVYETGFDQNQIEYLAICNQMFSIFGEEKTAMFGGAILSAVHSIPKEYPNINCRLIEIDDKTYGANTQLFFKQIIKEFKADSKAKIVAYRGLNRWTQTVESYPILLQDSGESRIKDQGTYLFIDSTGDIGFTIAEGLLKSNRLNIILVGFSDIPEEEEWADWVENYGPEHVISKKITKISELRKEAGCLLIIHADITSKTQMTAVFEKAKLDFEQINGVFYVNDQITKRDQTSKCELTSKRDPSLISDKTQNQFNEEISLKTEELLQLQELANNQPVEFVIVVSSFTTVLGGAGMVSEMAIKHFIDSLVLDENKRRDNPAKWMALNLSYDTVEKASFQENSLLTPSALKSGILNSFITGDEGEEVFKRILLVNNEESHILISPVDLPSLIEESVNPGHEDITEELLPAVKNTRPVLATPYVAPSSDLEQKLVEIWEEILGYTPIGVRDDFFQLGGDSLSMIRLISRIHKFLRVQIYLQEAFENKNISMQATLILAAPKVSFVHIKSAPVKIYYPQSSIQRRIFILDQMNPGMTAYNVPIVFKVIGDVNIELCENVFREIINRHETLRTSFHLLNEEPVQRIHKQVNFKVENIENETESLGQLINGFIQGFDLSVPALIRVGLKTEEQGIAHLIIDMHHIVTDGVSYVNIIQEFMALYNNQKLEPLKIQYKDYVEWQQNGERENQLKAQEAFWLHQFDSIPDIPNIPTDFSRPQLNNFQGATVTFELNEQESEELRKVCEKQEVTMYTLLLSSLNVLISKLSGQEDITVGTSTAGRQHMDVERLIGVFINTLALRNSPKGDQSFVEFLNQVKDNVLQCFANQDYSYEQLIGELNLKQDLSHNPLFDIMFEYYNFNLSEFGSEDMHLSHVEHANTSSKLDLSFRVLEKENNYVFHLDYRTELFKKETIERFVAYYKNILKAVVQNIEVGLCDIDILTTKEKELLMNQYNDTSLPYSRDTNLIALFEHEVKLHPDRIAVSDGKKELTYKELNEQANKVANYLISERIVPGNMVGLLFERSLNMIVSILGVLKAGGGYLPIDPSLPEQRISYMLNHSRAAFLLSQNEFLEMHTAYLPTQAIDSPKIEFQSVANAGIEIQPADLAYCIFTSGSSGNPKGVMMNHRSVINLVKGLEEKVYSAYEGKILKVALLASFSFDASVQQIYGSLLQGHSLYIADDESRRDGAKLRSFYERNSIDVSDGTPTHLRLLLDALGKNTSVGKFSSWILAGETLPKEFVKEFYSKVGDKVQLYNFYGPTETCVDSTSYKVERERLEDYPFIPIGKPLPNERVYITDTHGGLVPAGVIGELCIAGDGLAKGYVGDQTTSSEKFRSGWVIGEERVYRTGDMARWLPDGNLEYRGRIDNQVKLRGYRIELSEIEHHLSTHAEINHCVVEFKAYENEKCLVAYYESAVELQVSDLRYHLAQRLPDYMIPSYYMQMNQLPFTANGKIDRNALPDYELKVADNYTPPSTETEEKLVKIWADVLKRDVATIGINNNFFDLGGQSLKLVFLANRIRETFKLSISLIKLTSLKDIQELAKEINSGIEVDYFKIQKADEMDFYPLSSAQKQFYFLNQLNRNSTVYNQPQAFTINGPVDREKIKDIFHRIIKRHEIFRTRIQLVNDSPVQYVLEEASFELEYFNSSLEKSAEIITEFIRPFNLHTAPLLRAGLIRINEETHILITDRHHIVSDGVSLGIFLRDFISLYQGKELSPIELQYRDYAVWQESEVYQKNLESQKQFWNGVFETPPSILALQTDYERPVVPTYHGAQIDFVFELAQTKILNNLAKSLGVTLFSVVLGIFKILLYKVTGQKDLIIGTPVSGRRDTEIENIMGVFINMLALRNDIEDHGNLYDFIKQVHQSVMLGLEHQDYPYEKLINDLGIARDYNRNSLFDVMFVYKNEEPIELKLSDLQLETYVLGSDTSQMDLILHVNATENKIQLGFQYAKDLFQRSTIENFVKYFKQITNQVILNIPIAAINLLGTDEINQLRKFNTSEISFEIKENIVELFEKQVLMFPDRNAVVYNGINLSYQELNEQSNQLAAYLIEQGVVKGDIIGLLLDRSADIMIGILGILKSGAAYLPIDFKLPFERINYMLESCNSKLLLGHKEHLDRFKDVIATHDIHASSIKVQENYNLSIRRNSSDLAYCIFTSGSTGAPKGVLMEDSSVVNLAAGLSATVYKGLDSGLNVGLIAAYSFDASCQQIFGALLNGHSLYICQENERMDGNELYNFYKKHRINVSDGTPTHFSMFLRSLKGKIELPDFKVWLLAGEALPKELVQEFYTYSMTENMTLYNLYGPTETCVDSTYYRIDTADLDKFKAIPIGRPLPNERIYIVDELGNSVPQGVIGELCIAGAGLARGYIGNGIENKKFIADWIKGEERVYRSGDLAYWLPDGNIAYKGRIDNQIKLRGYRIEPGEIEHALSAHEAVLEGVVSLKNIEGESYLSAYYLADQNLDGELLREYLSRILPEYMVPSFYIQLDKMPLTTNGKLDRDALPIPDRVNKELYVGASSKTEREVIGIWAEVLKIDPSAISITQSFLQLGGNSIMAIQITNKIKREFNIEIKLVEIFQKNTVVQQANFIDASVWINEANPLPKMGSREINI</sequence>
<dbReference type="PANTHER" id="PTHR45527">
    <property type="entry name" value="NONRIBOSOMAL PEPTIDE SYNTHETASE"/>
    <property type="match status" value="1"/>
</dbReference>
<dbReference type="SMART" id="SM00823">
    <property type="entry name" value="PKS_PP"/>
    <property type="match status" value="3"/>
</dbReference>
<dbReference type="CDD" id="cd05930">
    <property type="entry name" value="A_NRPS"/>
    <property type="match status" value="1"/>
</dbReference>
<evidence type="ECO:0000256" key="5">
    <source>
        <dbReference type="ARBA" id="ARBA00029443"/>
    </source>
</evidence>
<dbReference type="GO" id="GO:0004315">
    <property type="term" value="F:3-oxoacyl-[acyl-carrier-protein] synthase activity"/>
    <property type="evidence" value="ECO:0007669"/>
    <property type="project" value="InterPro"/>
</dbReference>
<dbReference type="EMBL" id="CP014504">
    <property type="protein sequence ID" value="AMP99652.1"/>
    <property type="molecule type" value="Genomic_DNA"/>
</dbReference>
<evidence type="ECO:0000256" key="3">
    <source>
        <dbReference type="ARBA" id="ARBA00022553"/>
    </source>
</evidence>
<dbReference type="PROSITE" id="PS00012">
    <property type="entry name" value="PHOSPHOPANTETHEINE"/>
    <property type="match status" value="2"/>
</dbReference>
<evidence type="ECO:0000256" key="2">
    <source>
        <dbReference type="ARBA" id="ARBA00022450"/>
    </source>
</evidence>
<feature type="domain" description="Ketosynthase family 3 (KS3)" evidence="7">
    <location>
        <begin position="8"/>
        <end position="433"/>
    </location>
</feature>
<dbReference type="SUPFAM" id="SSF53901">
    <property type="entry name" value="Thiolase-like"/>
    <property type="match status" value="1"/>
</dbReference>
<keyword evidence="9" id="KW-1185">Reference proteome</keyword>
<dbReference type="InterPro" id="IPR013968">
    <property type="entry name" value="PKS_KR"/>
</dbReference>
<dbReference type="GO" id="GO:0005829">
    <property type="term" value="C:cytosol"/>
    <property type="evidence" value="ECO:0007669"/>
    <property type="project" value="TreeGrafter"/>
</dbReference>
<dbReference type="Gene3D" id="3.40.366.10">
    <property type="entry name" value="Malonyl-Coenzyme A Acyl Carrier Protein, domain 2"/>
    <property type="match status" value="2"/>
</dbReference>
<dbReference type="InterPro" id="IPR001227">
    <property type="entry name" value="Ac_transferase_dom_sf"/>
</dbReference>
<dbReference type="InterPro" id="IPR014030">
    <property type="entry name" value="Ketoacyl_synth_N"/>
</dbReference>
<dbReference type="Gene3D" id="3.30.559.10">
    <property type="entry name" value="Chloramphenicol acetyltransferase-like domain"/>
    <property type="match status" value="2"/>
</dbReference>
<dbReference type="Gene3D" id="2.30.38.10">
    <property type="entry name" value="Luciferase, Domain 3"/>
    <property type="match status" value="2"/>
</dbReference>
<dbReference type="InterPro" id="IPR020841">
    <property type="entry name" value="PKS_Beta-ketoAc_synthase_dom"/>
</dbReference>
<dbReference type="SUPFAM" id="SSF56801">
    <property type="entry name" value="Acetyl-CoA synthetase-like"/>
    <property type="match status" value="2"/>
</dbReference>
<feature type="domain" description="Carrier" evidence="6">
    <location>
        <begin position="3480"/>
        <end position="3557"/>
    </location>
</feature>
<dbReference type="RefSeq" id="WP_068401998.1">
    <property type="nucleotide sequence ID" value="NZ_CP014504.1"/>
</dbReference>
<dbReference type="GO" id="GO:0044550">
    <property type="term" value="P:secondary metabolite biosynthetic process"/>
    <property type="evidence" value="ECO:0007669"/>
    <property type="project" value="TreeGrafter"/>
</dbReference>
<gene>
    <name evidence="8" type="ORF">AY601_2769</name>
</gene>
<dbReference type="SUPFAM" id="SSF52777">
    <property type="entry name" value="CoA-dependent acyltransferases"/>
    <property type="match status" value="4"/>
</dbReference>
<dbReference type="NCBIfam" id="NF003417">
    <property type="entry name" value="PRK04813.1"/>
    <property type="match status" value="2"/>
</dbReference>
<dbReference type="Gene3D" id="3.40.50.720">
    <property type="entry name" value="NAD(P)-binding Rossmann-like Domain"/>
    <property type="match status" value="1"/>
</dbReference>
<dbReference type="Proteomes" id="UP000071561">
    <property type="component" value="Chromosome"/>
</dbReference>
<dbReference type="InterPro" id="IPR016035">
    <property type="entry name" value="Acyl_Trfase/lysoPLipase"/>
</dbReference>
<dbReference type="Gene3D" id="1.10.1240.100">
    <property type="match status" value="1"/>
</dbReference>
<proteinExistence type="inferred from homology"/>
<dbReference type="InterPro" id="IPR014043">
    <property type="entry name" value="Acyl_transferase_dom"/>
</dbReference>
<dbReference type="InterPro" id="IPR036736">
    <property type="entry name" value="ACP-like_sf"/>
</dbReference>
<dbReference type="OrthoDB" id="4317020at2"/>
<dbReference type="InterPro" id="IPR010071">
    <property type="entry name" value="AA_adenyl_dom"/>
</dbReference>
<dbReference type="GO" id="GO:0006633">
    <property type="term" value="P:fatty acid biosynthetic process"/>
    <property type="evidence" value="ECO:0007669"/>
    <property type="project" value="InterPro"/>
</dbReference>
<dbReference type="SMART" id="SM00827">
    <property type="entry name" value="PKS_AT"/>
    <property type="match status" value="1"/>
</dbReference>
<dbReference type="Pfam" id="PF22621">
    <property type="entry name" value="CurL-like_PKS_C"/>
    <property type="match status" value="1"/>
</dbReference>
<dbReference type="InterPro" id="IPR014031">
    <property type="entry name" value="Ketoacyl_synth_C"/>
</dbReference>
<keyword evidence="3" id="KW-0597">Phosphoprotein</keyword>
<dbReference type="PATRIC" id="fig|188932.3.peg.2886"/>
<dbReference type="InterPro" id="IPR000873">
    <property type="entry name" value="AMP-dep_synth/lig_dom"/>
</dbReference>
<dbReference type="PANTHER" id="PTHR45527:SF1">
    <property type="entry name" value="FATTY ACID SYNTHASE"/>
    <property type="match status" value="1"/>
</dbReference>
<dbReference type="Gene3D" id="1.10.1200.10">
    <property type="entry name" value="ACP-like"/>
    <property type="match status" value="3"/>
</dbReference>
<feature type="domain" description="Carrier" evidence="6">
    <location>
        <begin position="2440"/>
        <end position="2517"/>
    </location>
</feature>
<dbReference type="Gene3D" id="3.30.559.30">
    <property type="entry name" value="Nonribosomal peptide synthetase, condensation domain"/>
    <property type="match status" value="2"/>
</dbReference>
<accession>A0A127VE88</accession>
<dbReference type="KEGG" id="pcm:AY601_2769"/>
<evidence type="ECO:0000313" key="8">
    <source>
        <dbReference type="EMBL" id="AMP99652.1"/>
    </source>
</evidence>
<dbReference type="PROSITE" id="PS52004">
    <property type="entry name" value="KS3_2"/>
    <property type="match status" value="1"/>
</dbReference>
<dbReference type="InterPro" id="IPR009081">
    <property type="entry name" value="PP-bd_ACP"/>
</dbReference>
<keyword evidence="4" id="KW-0808">Transferase</keyword>
<evidence type="ECO:0000256" key="1">
    <source>
        <dbReference type="ARBA" id="ARBA00001957"/>
    </source>
</evidence>
<name>A0A127VE88_9SPHI</name>
<dbReference type="GO" id="GO:0043041">
    <property type="term" value="P:amino acid activation for nonribosomal peptide biosynthetic process"/>
    <property type="evidence" value="ECO:0007669"/>
    <property type="project" value="TreeGrafter"/>
</dbReference>
<comment type="similarity">
    <text evidence="5">In the C-terminal section; belongs to the NRP synthetase family.</text>
</comment>
<dbReference type="GO" id="GO:0031177">
    <property type="term" value="F:phosphopantetheine binding"/>
    <property type="evidence" value="ECO:0007669"/>
    <property type="project" value="InterPro"/>
</dbReference>
<dbReference type="CDD" id="cd00833">
    <property type="entry name" value="PKS"/>
    <property type="match status" value="1"/>
</dbReference>
<organism evidence="8 9">
    <name type="scientific">Pedobacter cryoconitis</name>
    <dbReference type="NCBI Taxonomy" id="188932"/>
    <lineage>
        <taxon>Bacteria</taxon>
        <taxon>Pseudomonadati</taxon>
        <taxon>Bacteroidota</taxon>
        <taxon>Sphingobacteriia</taxon>
        <taxon>Sphingobacteriales</taxon>
        <taxon>Sphingobacteriaceae</taxon>
        <taxon>Pedobacter</taxon>
    </lineage>
</organism>